<dbReference type="OrthoDB" id="3944128at2759"/>
<evidence type="ECO:0000313" key="2">
    <source>
        <dbReference type="EMBL" id="ESZ97762.1"/>
    </source>
</evidence>
<dbReference type="EMBL" id="AYSA01000070">
    <property type="protein sequence ID" value="ESZ97762.1"/>
    <property type="molecule type" value="Genomic_DNA"/>
</dbReference>
<proteinExistence type="predicted"/>
<gene>
    <name evidence="2" type="ORF">SBOR_1844</name>
</gene>
<evidence type="ECO:0000256" key="1">
    <source>
        <dbReference type="SAM" id="MobiDB-lite"/>
    </source>
</evidence>
<reference evidence="2 3" key="1">
    <citation type="journal article" date="2014" name="Genome Announc.">
        <title>Draft genome sequence of Sclerotinia borealis, a psychrophilic plant pathogenic fungus.</title>
        <authorList>
            <person name="Mardanov A.V."/>
            <person name="Beletsky A.V."/>
            <person name="Kadnikov V.V."/>
            <person name="Ignatov A.N."/>
            <person name="Ravin N.V."/>
        </authorList>
    </citation>
    <scope>NUCLEOTIDE SEQUENCE [LARGE SCALE GENOMIC DNA]</scope>
    <source>
        <strain evidence="3">F-4157</strain>
    </source>
</reference>
<accession>W9CLU6</accession>
<comment type="caution">
    <text evidence="2">The sequence shown here is derived from an EMBL/GenBank/DDBJ whole genome shotgun (WGS) entry which is preliminary data.</text>
</comment>
<dbReference type="Proteomes" id="UP000019487">
    <property type="component" value="Unassembled WGS sequence"/>
</dbReference>
<name>W9CLU6_SCLBF</name>
<keyword evidence="3" id="KW-1185">Reference proteome</keyword>
<sequence length="471" mass="47644">MTEASTNGAIQNVHAMADDYNRCFPAFDIPRLQIESLGLPYYRHCGQDNARLGLFDPFGAVPPANALLPVTLASPVTSTSIPASTAQSFSPNQPSKTATGNVLFPSTSTSATQVQVSSSAPPDTIVPSIEVSSSNVLSTVILAVQDPNTIVNSPQHVSSAAIPLANTPIPIVTIAFSTISAVPGDSTILVAGQTASLGGAAITISSSLIQLTPSVLVIGNAKGDLSQSSVYIIPTPAVASSAETPNQLATLADAKVISVIPGAWTLIVAGQIITSGAPAINPVARFGGQIISATASASTLLLGSQTISLIGPAITLSNSVISTLGAAGLIVQYSEGIVSTFPLPTSTPSVSGNSITEIRTSEIIVYSSDRAVITYYTTLTHRISVEGSGSVSSSSSTSNEPGILAIQTVNGNGEGDADASSTPTESAGANAITSIVFNGGVDNLKRIGSLFNGLRGLGLLGVWGLVTMMGL</sequence>
<organism evidence="2 3">
    <name type="scientific">Sclerotinia borealis (strain F-4128)</name>
    <dbReference type="NCBI Taxonomy" id="1432307"/>
    <lineage>
        <taxon>Eukaryota</taxon>
        <taxon>Fungi</taxon>
        <taxon>Dikarya</taxon>
        <taxon>Ascomycota</taxon>
        <taxon>Pezizomycotina</taxon>
        <taxon>Leotiomycetes</taxon>
        <taxon>Helotiales</taxon>
        <taxon>Sclerotiniaceae</taxon>
        <taxon>Sclerotinia</taxon>
    </lineage>
</organism>
<dbReference type="STRING" id="1432307.W9CLU6"/>
<protein>
    <submittedName>
        <fullName evidence="2">Uncharacterized protein</fullName>
    </submittedName>
</protein>
<evidence type="ECO:0000313" key="3">
    <source>
        <dbReference type="Proteomes" id="UP000019487"/>
    </source>
</evidence>
<dbReference type="AlphaFoldDB" id="W9CLU6"/>
<feature type="region of interest" description="Disordered" evidence="1">
    <location>
        <begin position="82"/>
        <end position="103"/>
    </location>
</feature>
<dbReference type="HOGENOM" id="CLU_580268_0_0_1"/>
<feature type="compositionally biased region" description="Polar residues" evidence="1">
    <location>
        <begin position="82"/>
        <end position="100"/>
    </location>
</feature>